<organism evidence="3 4">
    <name type="scientific">Psychrobacter faecalis</name>
    <dbReference type="NCBI Taxonomy" id="180588"/>
    <lineage>
        <taxon>Bacteria</taxon>
        <taxon>Pseudomonadati</taxon>
        <taxon>Pseudomonadota</taxon>
        <taxon>Gammaproteobacteria</taxon>
        <taxon>Moraxellales</taxon>
        <taxon>Moraxellaceae</taxon>
        <taxon>Psychrobacter</taxon>
    </lineage>
</organism>
<dbReference type="SMART" id="SM00634">
    <property type="entry name" value="BID_1"/>
    <property type="match status" value="2"/>
</dbReference>
<dbReference type="Gene3D" id="2.60.40.10">
    <property type="entry name" value="Immunoglobulins"/>
    <property type="match status" value="3"/>
</dbReference>
<dbReference type="SUPFAM" id="SSF49373">
    <property type="entry name" value="Invasin/intimin cell-adhesion fragments"/>
    <property type="match status" value="2"/>
</dbReference>
<dbReference type="Proteomes" id="UP001228171">
    <property type="component" value="Unassembled WGS sequence"/>
</dbReference>
<dbReference type="PROSITE" id="PS51127">
    <property type="entry name" value="BIG1"/>
    <property type="match status" value="1"/>
</dbReference>
<comment type="similarity">
    <text evidence="1">Belongs to the intimin/invasin family.</text>
</comment>
<evidence type="ECO:0000256" key="1">
    <source>
        <dbReference type="ARBA" id="ARBA00010116"/>
    </source>
</evidence>
<reference evidence="3 4" key="1">
    <citation type="submission" date="2023-08" db="EMBL/GenBank/DDBJ databases">
        <authorList>
            <person name="Kumar R."/>
        </authorList>
    </citation>
    <scope>NUCLEOTIDE SEQUENCE [LARGE SCALE GENOMIC DNA]</scope>
    <source>
        <strain evidence="3 4">LUR13</strain>
    </source>
</reference>
<dbReference type="InterPro" id="IPR003344">
    <property type="entry name" value="Big_1_dom"/>
</dbReference>
<sequence>MSEAERQALVKSGLSYTVSLTDIDGVVSSKYNAPVIIPAAQYQLSFGTLTNKQLSSSGGSTTISFRINDKNGGVIANQLVTASLPENLVGLLSLDSSATKLTNNQGEVSFTVRVPAGLSSAQKAKIEKAGSFVLTATTVEDSGAKSDVTSSLITLSDEVGQSEIQLVDNSTQPVLTTDKQFVVNITGKYPDSSAAFNRIVKLKIDQPALFTIIDAEQSTDNAGRVSFTVNIKDNLNEDEQKALAESNINYTATIIDVDGTQATLSGKIQVEKPTTTLSFASILTPSISEFGGEGVIKVKLLSNKSNSAAQNQEVSISLDKKAQGYGVTVSPDSNTTDFNGETTFIVTIPEGLSYEKREKLKKVGINYQLSYIEKGETYTSDIKNVIITTPTVDLTVLNNPTLINNRPYYTLNGEGDTVVVGAGLSTKTTNVPISGQPVTIDFKNGTLAKLLTVNGKAGDSITSVTTDASGNVSFTVTVPNNLTKEQKAALKNKKLEAVLRETLTGKTQAIEFNVQSTKAAIDLIDLKPEPLNLNGGETQVEVIAKDSQDNVIAGQKVFLALPAAVAAQGVRLVSNKEQVTDNSGRATYTIVVPANLTQAQKDTIGQSFVVAFSAADANGNIATQTSTVTTTTPSSATGTTENITIGANKVVSTKGDTFKVFVRATDNDEAIGNREVRLSVDNPMQTGVTVTNGTATTNSDGVATFDLKLESGANVNQAILEAGIKVTARTTTTGGFDIESDYIVPVDTATIDEYQILVSSDKSMLNTGGDQTNATIRVTDSKGGILAGVPVQLAITNLAASGAALTTPSMVTTDASGRIDVGVLLAANSVNARLNHTIDIEAKIVTPEYDANGDVALTTRESKTLSLSAIGTKIGIEASNTKLQDGETITITTTLVDGAGQTIGNAAMQLIDANGDLIAPAAIATTNSDGQATFEVKEDQLTFDNNGNLQVFARAVGEDSIIVQRSISSIDLVKVSQAGISFINIEKLYDVNEPKEVQIQIRTDNANQAKGLEGKQVELQTSLGSLVTSYISKFEDDVIVSKPIRASDINDNVITVKFWLKSELAGTAVLQAKVLGETLQNGEPRYQTSVDTRFRATTPAKMLFQAVKSVITPGTSTEVVATVKDKNDVPVEGQIVVFSRSADSSAGRLSAATAVTDSKGEARVVYLANASSPIGGVVINARLLDDKFGVPARTTTVTVSKEAVYTTLAFGNKLSSDDIYYTVRGSISVMDGSGRAVPNKEVSIKSYATQYAQGRVCLLDSTVTYQAADIKEKDENGKEITTTPEPKVFSEKSSIFLQSGWITTEDLNYNYTLDKDEDIDKNVDANGNIVIGNKQLDPINPVAIIGGTVSEDGYTFITDDEGRADFQIRYPLRYSNWVNIRFDASTFVNGSENTQSINYQLPTEVNDLSISGTSLVTPWVDNASPFGTGGATCVNNMSVSVNANSTNAYPRGNTTVRLSPYQPNYSVSIDGVNSSPNSSSNDTIYIVNFNQAFDLGSVINVRSNGIGFNKVIKVE</sequence>
<gene>
    <name evidence="3" type="ORF">Q8P09_08680</name>
</gene>
<feature type="domain" description="Big-1" evidence="2">
    <location>
        <begin position="1101"/>
        <end position="1198"/>
    </location>
</feature>
<dbReference type="InterPro" id="IPR008964">
    <property type="entry name" value="Invasin/intimin_cell_adhesion"/>
</dbReference>
<keyword evidence="4" id="KW-1185">Reference proteome</keyword>
<dbReference type="EMBL" id="JAVAJI010000013">
    <property type="protein sequence ID" value="MDP4545149.1"/>
    <property type="molecule type" value="Genomic_DNA"/>
</dbReference>
<dbReference type="InterPro" id="IPR013783">
    <property type="entry name" value="Ig-like_fold"/>
</dbReference>
<evidence type="ECO:0000259" key="2">
    <source>
        <dbReference type="PROSITE" id="PS51127"/>
    </source>
</evidence>
<name>A0ABT9HH97_9GAMM</name>
<dbReference type="RefSeq" id="WP_305935818.1">
    <property type="nucleotide sequence ID" value="NZ_JAVAJI010000013.1"/>
</dbReference>
<proteinExistence type="inferred from homology"/>
<protein>
    <submittedName>
        <fullName evidence="3">Ig-like domain-containing protein</fullName>
    </submittedName>
</protein>
<evidence type="ECO:0000313" key="4">
    <source>
        <dbReference type="Proteomes" id="UP001228171"/>
    </source>
</evidence>
<comment type="caution">
    <text evidence="3">The sequence shown here is derived from an EMBL/GenBank/DDBJ whole genome shotgun (WGS) entry which is preliminary data.</text>
</comment>
<evidence type="ECO:0000313" key="3">
    <source>
        <dbReference type="EMBL" id="MDP4545149.1"/>
    </source>
</evidence>
<accession>A0ABT9HH97</accession>